<dbReference type="Proteomes" id="UP000652219">
    <property type="component" value="Unassembled WGS sequence"/>
</dbReference>
<feature type="compositionally biased region" description="Polar residues" evidence="1">
    <location>
        <begin position="73"/>
        <end position="91"/>
    </location>
</feature>
<dbReference type="AlphaFoldDB" id="A0A8H6JA50"/>
<dbReference type="EMBL" id="WIGN01000102">
    <property type="protein sequence ID" value="KAF6809364.1"/>
    <property type="molecule type" value="Genomic_DNA"/>
</dbReference>
<evidence type="ECO:0000313" key="2">
    <source>
        <dbReference type="EMBL" id="KAF6809364.1"/>
    </source>
</evidence>
<proteinExistence type="predicted"/>
<protein>
    <submittedName>
        <fullName evidence="2">Uncharacterized protein</fullName>
    </submittedName>
</protein>
<sequence>MHTDRRDASPTLSGGGTDDPLWLLHRSKQGQLTCGIRHACSETDASEHDFDTAEATGAATRLWQLERHVRSGSRAQGSPSTRMSCNSEHMSGSTNFGYGSRKLAIVPTFSL</sequence>
<name>A0A8H6JA50_9PEZI</name>
<accession>A0A8H6JA50</accession>
<evidence type="ECO:0000313" key="3">
    <source>
        <dbReference type="Proteomes" id="UP000652219"/>
    </source>
</evidence>
<feature type="region of interest" description="Disordered" evidence="1">
    <location>
        <begin position="69"/>
        <end position="91"/>
    </location>
</feature>
<comment type="caution">
    <text evidence="2">The sequence shown here is derived from an EMBL/GenBank/DDBJ whole genome shotgun (WGS) entry which is preliminary data.</text>
</comment>
<gene>
    <name evidence="2" type="ORF">CSOJ01_06952</name>
</gene>
<organism evidence="2 3">
    <name type="scientific">Colletotrichum sojae</name>
    <dbReference type="NCBI Taxonomy" id="2175907"/>
    <lineage>
        <taxon>Eukaryota</taxon>
        <taxon>Fungi</taxon>
        <taxon>Dikarya</taxon>
        <taxon>Ascomycota</taxon>
        <taxon>Pezizomycotina</taxon>
        <taxon>Sordariomycetes</taxon>
        <taxon>Hypocreomycetidae</taxon>
        <taxon>Glomerellales</taxon>
        <taxon>Glomerellaceae</taxon>
        <taxon>Colletotrichum</taxon>
        <taxon>Colletotrichum orchidearum species complex</taxon>
    </lineage>
</organism>
<evidence type="ECO:0000256" key="1">
    <source>
        <dbReference type="SAM" id="MobiDB-lite"/>
    </source>
</evidence>
<feature type="region of interest" description="Disordered" evidence="1">
    <location>
        <begin position="1"/>
        <end position="20"/>
    </location>
</feature>
<keyword evidence="3" id="KW-1185">Reference proteome</keyword>
<reference evidence="2 3" key="1">
    <citation type="journal article" date="2020" name="Phytopathology">
        <title>Genome Sequence Resources of Colletotrichum truncatum, C. plurivorum, C. musicola, and C. sojae: Four Species Pathogenic to Soybean (Glycine max).</title>
        <authorList>
            <person name="Rogerio F."/>
            <person name="Boufleur T.R."/>
            <person name="Ciampi-Guillardi M."/>
            <person name="Sukno S.A."/>
            <person name="Thon M.R."/>
            <person name="Massola Junior N.S."/>
            <person name="Baroncelli R."/>
        </authorList>
    </citation>
    <scope>NUCLEOTIDE SEQUENCE [LARGE SCALE GENOMIC DNA]</scope>
    <source>
        <strain evidence="2 3">LFN0009</strain>
    </source>
</reference>